<reference evidence="2 3" key="1">
    <citation type="submission" date="2019-12" db="EMBL/GenBank/DDBJ databases">
        <title>Comparative genomics gives insights into the taxonomy of the Azoarcus-Aromatoleum group and reveals separate origins of nif in the plant-associated Azoarcus and non-plant-associated Aromatoleum sub-groups.</title>
        <authorList>
            <person name="Lafos M."/>
            <person name="Maluk M."/>
            <person name="Batista M."/>
            <person name="Junghare M."/>
            <person name="Carmona M."/>
            <person name="Faoro H."/>
            <person name="Cruz L.M."/>
            <person name="Battistoni F."/>
            <person name="De Souza E."/>
            <person name="Pedrosa F."/>
            <person name="Chen W.-M."/>
            <person name="Poole P.S."/>
            <person name="Dixon R.A."/>
            <person name="James E.K."/>
        </authorList>
    </citation>
    <scope>NUCLEOTIDE SEQUENCE [LARGE SCALE GENOMIC DNA]</scope>
    <source>
        <strain evidence="2 3">Td21</strain>
    </source>
</reference>
<dbReference type="EMBL" id="WTVN01000004">
    <property type="protein sequence ID" value="NMG42918.1"/>
    <property type="molecule type" value="Genomic_DNA"/>
</dbReference>
<evidence type="ECO:0000313" key="2">
    <source>
        <dbReference type="EMBL" id="NMG42918.1"/>
    </source>
</evidence>
<dbReference type="Proteomes" id="UP000623795">
    <property type="component" value="Unassembled WGS sequence"/>
</dbReference>
<protein>
    <recommendedName>
        <fullName evidence="4">DnrO protein</fullName>
    </recommendedName>
</protein>
<dbReference type="RefSeq" id="WP_169254838.1">
    <property type="nucleotide sequence ID" value="NZ_WTVN01000004.1"/>
</dbReference>
<gene>
    <name evidence="2" type="ORF">GPA22_04110</name>
</gene>
<organism evidence="2 3">
    <name type="scientific">Aromatoleum toluvorans</name>
    <dbReference type="NCBI Taxonomy" id="92002"/>
    <lineage>
        <taxon>Bacteria</taxon>
        <taxon>Pseudomonadati</taxon>
        <taxon>Pseudomonadota</taxon>
        <taxon>Betaproteobacteria</taxon>
        <taxon>Rhodocyclales</taxon>
        <taxon>Rhodocyclaceae</taxon>
        <taxon>Aromatoleum</taxon>
    </lineage>
</organism>
<comment type="caution">
    <text evidence="2">The sequence shown here is derived from an EMBL/GenBank/DDBJ whole genome shotgun (WGS) entry which is preliminary data.</text>
</comment>
<keyword evidence="3" id="KW-1185">Reference proteome</keyword>
<accession>A0ABX1PTY8</accession>
<feature type="chain" id="PRO_5046600395" description="DnrO protein" evidence="1">
    <location>
        <begin position="22"/>
        <end position="165"/>
    </location>
</feature>
<feature type="signal peptide" evidence="1">
    <location>
        <begin position="1"/>
        <end position="21"/>
    </location>
</feature>
<keyword evidence="1" id="KW-0732">Signal</keyword>
<name>A0ABX1PTY8_9RHOO</name>
<evidence type="ECO:0000256" key="1">
    <source>
        <dbReference type="SAM" id="SignalP"/>
    </source>
</evidence>
<proteinExistence type="predicted"/>
<sequence length="165" mass="17794">MRAQYLAVVTAAIVLVPAAVSATSAGRTDIPATVSAVEAEAARRWRPTEEVRGGIDEIRTAISTSVDAGPARPLDAVRLAELGRTIDAQISQLLACCTKDETSVRHLNMLLAEMSDGTQLMRRAGSVDARRMGLLKVLQALNLYGTLFDHPGWRALDERIEVSAR</sequence>
<evidence type="ECO:0000313" key="3">
    <source>
        <dbReference type="Proteomes" id="UP000623795"/>
    </source>
</evidence>
<evidence type="ECO:0008006" key="4">
    <source>
        <dbReference type="Google" id="ProtNLM"/>
    </source>
</evidence>